<dbReference type="InterPro" id="IPR004307">
    <property type="entry name" value="TspO_MBR"/>
</dbReference>
<dbReference type="RefSeq" id="XP_007315601.1">
    <property type="nucleotide sequence ID" value="XM_007315539.1"/>
</dbReference>
<evidence type="ECO:0000256" key="6">
    <source>
        <dbReference type="SAM" id="Phobius"/>
    </source>
</evidence>
<accession>F8NN16</accession>
<comment type="similarity">
    <text evidence="2">Belongs to the TspO/BZRP family.</text>
</comment>
<dbReference type="GeneID" id="18809135"/>
<feature type="transmembrane region" description="Helical" evidence="6">
    <location>
        <begin position="16"/>
        <end position="35"/>
    </location>
</feature>
<proteinExistence type="inferred from homology"/>
<comment type="subcellular location">
    <subcellularLocation>
        <location evidence="1">Membrane</location>
        <topology evidence="1">Multi-pass membrane protein</topology>
    </subcellularLocation>
</comment>
<dbReference type="AlphaFoldDB" id="F8NN16"/>
<dbReference type="Gene3D" id="1.20.1260.100">
    <property type="entry name" value="TspO/MBR protein"/>
    <property type="match status" value="1"/>
</dbReference>
<feature type="transmembrane region" description="Helical" evidence="6">
    <location>
        <begin position="97"/>
        <end position="114"/>
    </location>
</feature>
<dbReference type="PANTHER" id="PTHR10057:SF0">
    <property type="entry name" value="TRANSLOCATOR PROTEIN"/>
    <property type="match status" value="1"/>
</dbReference>
<organism>
    <name type="scientific">Serpula lacrymans var. lacrymans (strain S7.9)</name>
    <name type="common">Dry rot fungus</name>
    <dbReference type="NCBI Taxonomy" id="578457"/>
    <lineage>
        <taxon>Eukaryota</taxon>
        <taxon>Fungi</taxon>
        <taxon>Dikarya</taxon>
        <taxon>Basidiomycota</taxon>
        <taxon>Agaricomycotina</taxon>
        <taxon>Agaricomycetes</taxon>
        <taxon>Agaricomycetidae</taxon>
        <taxon>Boletales</taxon>
        <taxon>Coniophorineae</taxon>
        <taxon>Serpulaceae</taxon>
        <taxon>Serpula</taxon>
    </lineage>
</organism>
<gene>
    <name evidence="7" type="ORF">SERLADRAFT_347272</name>
</gene>
<evidence type="ECO:0000256" key="1">
    <source>
        <dbReference type="ARBA" id="ARBA00004141"/>
    </source>
</evidence>
<dbReference type="KEGG" id="sla:SERLADRAFT_347272"/>
<keyword evidence="3 6" id="KW-0812">Transmembrane</keyword>
<dbReference type="GO" id="GO:0005741">
    <property type="term" value="C:mitochondrial outer membrane"/>
    <property type="evidence" value="ECO:0007669"/>
    <property type="project" value="TreeGrafter"/>
</dbReference>
<keyword evidence="5 6" id="KW-0472">Membrane</keyword>
<evidence type="ECO:0000256" key="3">
    <source>
        <dbReference type="ARBA" id="ARBA00022692"/>
    </source>
</evidence>
<feature type="transmembrane region" description="Helical" evidence="6">
    <location>
        <begin position="121"/>
        <end position="140"/>
    </location>
</feature>
<dbReference type="HOGENOM" id="CLU_091805_0_1_1"/>
<feature type="transmembrane region" description="Helical" evidence="6">
    <location>
        <begin position="56"/>
        <end position="77"/>
    </location>
</feature>
<name>F8NN16_SERL9</name>
<dbReference type="GO" id="GO:0033013">
    <property type="term" value="P:tetrapyrrole metabolic process"/>
    <property type="evidence" value="ECO:0007669"/>
    <property type="project" value="UniProtKB-ARBA"/>
</dbReference>
<evidence type="ECO:0008006" key="8">
    <source>
        <dbReference type="Google" id="ProtNLM"/>
    </source>
</evidence>
<dbReference type="InterPro" id="IPR038330">
    <property type="entry name" value="TspO/MBR-related_sf"/>
</dbReference>
<evidence type="ECO:0000256" key="5">
    <source>
        <dbReference type="ARBA" id="ARBA00023136"/>
    </source>
</evidence>
<dbReference type="OrthoDB" id="8841220at2759"/>
<protein>
    <recommendedName>
        <fullName evidence="8">TspO/MBR-related protein</fullName>
    </recommendedName>
</protein>
<keyword evidence="4 6" id="KW-1133">Transmembrane helix</keyword>
<dbReference type="EMBL" id="GL945431">
    <property type="protein sequence ID" value="EGO27510.1"/>
    <property type="molecule type" value="Genomic_DNA"/>
</dbReference>
<dbReference type="CDD" id="cd15904">
    <property type="entry name" value="TSPO_MBR"/>
    <property type="match status" value="1"/>
</dbReference>
<dbReference type="PIRSF" id="PIRSF005859">
    <property type="entry name" value="PBR"/>
    <property type="match status" value="1"/>
</dbReference>
<dbReference type="Proteomes" id="UP000008064">
    <property type="component" value="Unassembled WGS sequence"/>
</dbReference>
<dbReference type="PANTHER" id="PTHR10057">
    <property type="entry name" value="PERIPHERAL-TYPE BENZODIAZEPINE RECEPTOR"/>
    <property type="match status" value="1"/>
</dbReference>
<reference evidence="7" key="1">
    <citation type="submission" date="2011-04" db="EMBL/GenBank/DDBJ databases">
        <title>Evolution of plant cell wall degrading machinery underlies the functional diversity of forest fungi.</title>
        <authorList>
            <consortium name="US DOE Joint Genome Institute (JGI-PGF)"/>
            <person name="Eastwood D.C."/>
            <person name="Floudas D."/>
            <person name="Binder M."/>
            <person name="Majcherczyk A."/>
            <person name="Schneider P."/>
            <person name="Aerts A."/>
            <person name="Asiegbu F.O."/>
            <person name="Baker S.E."/>
            <person name="Barry K."/>
            <person name="Bendiksby M."/>
            <person name="Blumentritt M."/>
            <person name="Coutinho P.M."/>
            <person name="Cullen D."/>
            <person name="Cullen D."/>
            <person name="Gathman A."/>
            <person name="Goodell B."/>
            <person name="Henrissat B."/>
            <person name="Ihrmark K."/>
            <person name="Kauserud H."/>
            <person name="Kohler A."/>
            <person name="LaButti K."/>
            <person name="Lapidus A."/>
            <person name="Lavin J.L."/>
            <person name="Lee Y.-H."/>
            <person name="Lindquist E."/>
            <person name="Lilly W."/>
            <person name="Lucas S."/>
            <person name="Morin E."/>
            <person name="Murat C."/>
            <person name="Oguiza J.A."/>
            <person name="Park J."/>
            <person name="Pisabarro A.G."/>
            <person name="Riley R."/>
            <person name="Rosling A."/>
            <person name="Salamov A."/>
            <person name="Schmidt O."/>
            <person name="Schmutz J."/>
            <person name="Skrede I."/>
            <person name="Stenlid J."/>
            <person name="Wiebenga A."/>
            <person name="Xie X."/>
            <person name="Kues U."/>
            <person name="Hibbett D.S."/>
            <person name="Hoffmeister D."/>
            <person name="Hogberg N."/>
            <person name="Martin F."/>
            <person name="Grigoriev I.V."/>
            <person name="Watkinson S.C."/>
        </authorList>
    </citation>
    <scope>NUCLEOTIDE SEQUENCE</scope>
    <source>
        <strain evidence="7">S7.9</strain>
    </source>
</reference>
<dbReference type="FunFam" id="1.20.1260.100:FF:000001">
    <property type="entry name" value="translocator protein 2"/>
    <property type="match status" value="1"/>
</dbReference>
<dbReference type="Pfam" id="PF03073">
    <property type="entry name" value="TspO_MBR"/>
    <property type="match status" value="1"/>
</dbReference>
<sequence>MSVSLPSILVAIPRNTILAVGLPLVLGILSGSHTGRVVRTQWYNTLRFPPGRPPRLAFPIIWPVLYICMGYASHIAVKALDVSSDPVLRSDLTLALGLYYAQLALNCLWSPLFFGARQIGWALLDSIALTSTTFYMTKLLHASVGTRSSILLLPYCVWLSFATYLTGGCWWLNHSRRQLK</sequence>
<evidence type="ECO:0000256" key="2">
    <source>
        <dbReference type="ARBA" id="ARBA00007524"/>
    </source>
</evidence>
<evidence type="ECO:0000313" key="7">
    <source>
        <dbReference type="EMBL" id="EGO27510.1"/>
    </source>
</evidence>
<feature type="transmembrane region" description="Helical" evidence="6">
    <location>
        <begin position="152"/>
        <end position="172"/>
    </location>
</feature>
<evidence type="ECO:0000256" key="4">
    <source>
        <dbReference type="ARBA" id="ARBA00022989"/>
    </source>
</evidence>